<reference evidence="2" key="1">
    <citation type="journal article" date="2015" name="Genome Announc.">
        <title>High-Quality Draft Genome Sequence of Desulfovibrio carbinoliphilus FW-101-2B, an Organic Acid-Oxidizing Sulfate-Reducing Bacterium Isolated from Uranium(VI)-Contaminated Groundwater.</title>
        <authorList>
            <person name="Ramsay B.D."/>
            <person name="Hwang C."/>
            <person name="Woo H.L."/>
            <person name="Carroll S.L."/>
            <person name="Lucas S."/>
            <person name="Han J."/>
            <person name="Lapidus A.L."/>
            <person name="Cheng J.F."/>
            <person name="Goodwin L.A."/>
            <person name="Pitluck S."/>
            <person name="Peters L."/>
            <person name="Chertkov O."/>
            <person name="Held B."/>
            <person name="Detter J.C."/>
            <person name="Han C.S."/>
            <person name="Tapia R."/>
            <person name="Land M.L."/>
            <person name="Hauser L.J."/>
            <person name="Kyrpides N.C."/>
            <person name="Ivanova N.N."/>
            <person name="Mikhailova N."/>
            <person name="Pagani I."/>
            <person name="Woyke T."/>
            <person name="Arkin A.P."/>
            <person name="Dehal P."/>
            <person name="Chivian D."/>
            <person name="Criddle C.S."/>
            <person name="Wu W."/>
            <person name="Chakraborty R."/>
            <person name="Hazen T.C."/>
            <person name="Fields M.W."/>
        </authorList>
    </citation>
    <scope>NUCLEOTIDE SEQUENCE [LARGE SCALE GENOMIC DNA]</scope>
    <source>
        <strain evidence="2">FW-101-2B</strain>
    </source>
</reference>
<evidence type="ECO:0000313" key="2">
    <source>
        <dbReference type="Proteomes" id="UP000004662"/>
    </source>
</evidence>
<dbReference type="eggNOG" id="ENOG503069G">
    <property type="taxonomic scope" value="Bacteria"/>
</dbReference>
<protein>
    <submittedName>
        <fullName evidence="1">Uncharacterized protein</fullName>
    </submittedName>
</protein>
<dbReference type="EMBL" id="CM001368">
    <property type="protein sequence ID" value="EHJ49492.1"/>
    <property type="molecule type" value="Genomic_DNA"/>
</dbReference>
<dbReference type="Proteomes" id="UP000004662">
    <property type="component" value="Chromosome"/>
</dbReference>
<organism evidence="1 2">
    <name type="scientific">Solidesulfovibrio carbinoliphilus subsp. oakridgensis</name>
    <dbReference type="NCBI Taxonomy" id="694327"/>
    <lineage>
        <taxon>Bacteria</taxon>
        <taxon>Pseudomonadati</taxon>
        <taxon>Thermodesulfobacteriota</taxon>
        <taxon>Desulfovibrionia</taxon>
        <taxon>Desulfovibrionales</taxon>
        <taxon>Desulfovibrionaceae</taxon>
        <taxon>Solidesulfovibrio</taxon>
    </lineage>
</organism>
<proteinExistence type="predicted"/>
<gene>
    <name evidence="1" type="ORF">DFW101_3496</name>
</gene>
<dbReference type="STRING" id="694327.DFW101_3496"/>
<accession>G7QC46</accession>
<dbReference type="HOGENOM" id="CLU_163900_0_0_7"/>
<sequence>MERKKNGPPCGKCRPDIAPGNVEAYGIWSRCRGQLILGFGGAVDINVVAVKTIMDLEEVEDQRECMAKVQTLAAIVLSEQARKREAEKETE</sequence>
<evidence type="ECO:0000313" key="1">
    <source>
        <dbReference type="EMBL" id="EHJ49492.1"/>
    </source>
</evidence>
<keyword evidence="2" id="KW-1185">Reference proteome</keyword>
<dbReference type="RefSeq" id="WP_009182816.1">
    <property type="nucleotide sequence ID" value="NZ_CM001368.1"/>
</dbReference>
<name>G7QC46_9BACT</name>
<dbReference type="AlphaFoldDB" id="G7QC46"/>
<dbReference type="OrthoDB" id="9949826at2"/>